<dbReference type="AlphaFoldDB" id="A0A3E2NXG3"/>
<dbReference type="SUPFAM" id="SSF53335">
    <property type="entry name" value="S-adenosyl-L-methionine-dependent methyltransferases"/>
    <property type="match status" value="1"/>
</dbReference>
<feature type="domain" description="Methyltransferase" evidence="2">
    <location>
        <begin position="91"/>
        <end position="183"/>
    </location>
</feature>
<dbReference type="Gene3D" id="3.40.50.150">
    <property type="entry name" value="Vaccinia Virus protein VP39"/>
    <property type="match status" value="1"/>
</dbReference>
<dbReference type="EMBL" id="QWDE01000001">
    <property type="protein sequence ID" value="RFZ85708.1"/>
    <property type="molecule type" value="Genomic_DNA"/>
</dbReference>
<comment type="caution">
    <text evidence="3">The sequence shown here is derived from an EMBL/GenBank/DDBJ whole genome shotgun (WGS) entry which is preliminary data.</text>
</comment>
<dbReference type="Proteomes" id="UP000260823">
    <property type="component" value="Unassembled WGS sequence"/>
</dbReference>
<gene>
    <name evidence="3" type="ORF">DYU05_08955</name>
</gene>
<name>A0A3E2NXG3_9SPHI</name>
<dbReference type="PANTHER" id="PTHR43861">
    <property type="entry name" value="TRANS-ACONITATE 2-METHYLTRANSFERASE-RELATED"/>
    <property type="match status" value="1"/>
</dbReference>
<keyword evidence="3" id="KW-0489">Methyltransferase</keyword>
<keyword evidence="4" id="KW-1185">Reference proteome</keyword>
<evidence type="ECO:0000313" key="3">
    <source>
        <dbReference type="EMBL" id="RFZ85708.1"/>
    </source>
</evidence>
<dbReference type="GO" id="GO:0008168">
    <property type="term" value="F:methyltransferase activity"/>
    <property type="evidence" value="ECO:0007669"/>
    <property type="project" value="UniProtKB-KW"/>
</dbReference>
<keyword evidence="1 3" id="KW-0808">Transferase</keyword>
<dbReference type="CDD" id="cd02440">
    <property type="entry name" value="AdoMet_MTases"/>
    <property type="match status" value="1"/>
</dbReference>
<dbReference type="OrthoDB" id="529208at2"/>
<dbReference type="GO" id="GO:0032259">
    <property type="term" value="P:methylation"/>
    <property type="evidence" value="ECO:0007669"/>
    <property type="project" value="UniProtKB-KW"/>
</dbReference>
<sequence length="257" mass="29804">MRIRKHLRSSLATTFGKQNVSNFLQSVSLMSRKFASFCHKTQLNFDWTVSPEPEWFDHYCDQFYNFRLSQNPLWAERGIFGLLAIKPGATVLELCCGDGFNAFHFYSGRAKQLISVDFDKGAITHALKYNQAKNIEFKLADIRMEMPKGTFDNIVWDAAIEHFTEEEIAAIFKDIKQRLKPAGVLTGYTLVESPLGKGLSHHEREFKSKADLLSFFEPHFTHVKVFETIYPSRHNLYFYASDDVLPFDEKWENIVIR</sequence>
<accession>A0A3E2NXG3</accession>
<proteinExistence type="predicted"/>
<dbReference type="InterPro" id="IPR029063">
    <property type="entry name" value="SAM-dependent_MTases_sf"/>
</dbReference>
<evidence type="ECO:0000313" key="4">
    <source>
        <dbReference type="Proteomes" id="UP000260823"/>
    </source>
</evidence>
<reference evidence="3 4" key="1">
    <citation type="submission" date="2018-08" db="EMBL/GenBank/DDBJ databases">
        <title>Mucilaginibacter terrae sp. nov., isolated from manganese diggings.</title>
        <authorList>
            <person name="Huang Y."/>
            <person name="Zhou Z."/>
        </authorList>
    </citation>
    <scope>NUCLEOTIDE SEQUENCE [LARGE SCALE GENOMIC DNA]</scope>
    <source>
        <strain evidence="3 4">ZH6</strain>
    </source>
</reference>
<dbReference type="InterPro" id="IPR041698">
    <property type="entry name" value="Methyltransf_25"/>
</dbReference>
<evidence type="ECO:0000256" key="1">
    <source>
        <dbReference type="ARBA" id="ARBA00022679"/>
    </source>
</evidence>
<dbReference type="Pfam" id="PF13649">
    <property type="entry name" value="Methyltransf_25"/>
    <property type="match status" value="1"/>
</dbReference>
<protein>
    <submittedName>
        <fullName evidence="3">Class I SAM-dependent methyltransferase</fullName>
    </submittedName>
</protein>
<organism evidence="3 4">
    <name type="scientific">Mucilaginibacter terrenus</name>
    <dbReference type="NCBI Taxonomy" id="2482727"/>
    <lineage>
        <taxon>Bacteria</taxon>
        <taxon>Pseudomonadati</taxon>
        <taxon>Bacteroidota</taxon>
        <taxon>Sphingobacteriia</taxon>
        <taxon>Sphingobacteriales</taxon>
        <taxon>Sphingobacteriaceae</taxon>
        <taxon>Mucilaginibacter</taxon>
    </lineage>
</organism>
<evidence type="ECO:0000259" key="2">
    <source>
        <dbReference type="Pfam" id="PF13649"/>
    </source>
</evidence>